<gene>
    <name evidence="3" type="primary">Aste57867_24779</name>
    <name evidence="2" type="ORF">As57867_024701</name>
    <name evidence="3" type="ORF">ASTE57867_24779</name>
</gene>
<name>A0A485LSB5_9STRA</name>
<evidence type="ECO:0000313" key="4">
    <source>
        <dbReference type="Proteomes" id="UP000332933"/>
    </source>
</evidence>
<feature type="region of interest" description="Disordered" evidence="1">
    <location>
        <begin position="14"/>
        <end position="34"/>
    </location>
</feature>
<dbReference type="AlphaFoldDB" id="A0A485LSB5"/>
<accession>A0A485LSB5</accession>
<reference evidence="2" key="2">
    <citation type="submission" date="2019-06" db="EMBL/GenBank/DDBJ databases">
        <title>Genomics analysis of Aphanomyces spp. identifies a new class of oomycete effector associated with host adaptation.</title>
        <authorList>
            <person name="Gaulin E."/>
        </authorList>
    </citation>
    <scope>NUCLEOTIDE SEQUENCE</scope>
    <source>
        <strain evidence="2">CBS 578.67</strain>
    </source>
</reference>
<reference evidence="3 4" key="1">
    <citation type="submission" date="2019-03" db="EMBL/GenBank/DDBJ databases">
        <authorList>
            <person name="Gaulin E."/>
            <person name="Dumas B."/>
        </authorList>
    </citation>
    <scope>NUCLEOTIDE SEQUENCE [LARGE SCALE GENOMIC DNA]</scope>
    <source>
        <strain evidence="3">CBS 568.67</strain>
    </source>
</reference>
<dbReference type="OrthoDB" id="73516at2759"/>
<dbReference type="Proteomes" id="UP000332933">
    <property type="component" value="Unassembled WGS sequence"/>
</dbReference>
<dbReference type="EMBL" id="VJMH01007451">
    <property type="protein sequence ID" value="KAF0683091.1"/>
    <property type="molecule type" value="Genomic_DNA"/>
</dbReference>
<dbReference type="EMBL" id="CAADRA010007477">
    <property type="protein sequence ID" value="VFU01414.1"/>
    <property type="molecule type" value="Genomic_DNA"/>
</dbReference>
<organism evidence="3 4">
    <name type="scientific">Aphanomyces stellatus</name>
    <dbReference type="NCBI Taxonomy" id="120398"/>
    <lineage>
        <taxon>Eukaryota</taxon>
        <taxon>Sar</taxon>
        <taxon>Stramenopiles</taxon>
        <taxon>Oomycota</taxon>
        <taxon>Saprolegniomycetes</taxon>
        <taxon>Saprolegniales</taxon>
        <taxon>Verrucalvaceae</taxon>
        <taxon>Aphanomyces</taxon>
    </lineage>
</organism>
<evidence type="ECO:0000313" key="3">
    <source>
        <dbReference type="EMBL" id="VFU01414.1"/>
    </source>
</evidence>
<proteinExistence type="predicted"/>
<evidence type="ECO:0000313" key="2">
    <source>
        <dbReference type="EMBL" id="KAF0683091.1"/>
    </source>
</evidence>
<sequence length="433" mass="48785">MVPLQTTTAKPHYRRWMYPPPHRPAMVSSTDDASLRAKKRQYNRDKQREFRKKLEMELEDLRGSVKALEYEVNTRRGRMRGATDGADSSFLPWRDVAAVFSQSAMTAVHTNRALKSEIKHVKLLAECMHAWVHSATPRFTTPRDRFATGGGPMVLHKSHESRKIAAEWITDRLGHNADAIFHAHGMPSEATRLADIVVSRDASGIFEYVTRHQRAVDAPFDHVCQAYTLISQGVASESGGIDLVLSNRVELDKELMRSVGKDIVYSQATLVRAGHEWRDNKLWRTFRTPTRLLIVSQNVLEDDAHPVTRLQRHRFSIVAVDRLTDGKTLTRQLNYNSQAFSAADGAYVSLDIEMQQFSADLSHVADDEVKAEKWAAIQLQRGTSVCQGMERHFNNALERAMESLSLQKKVECAVAGDDAVVCETGSTNEECQS</sequence>
<evidence type="ECO:0000256" key="1">
    <source>
        <dbReference type="SAM" id="MobiDB-lite"/>
    </source>
</evidence>
<keyword evidence="4" id="KW-1185">Reference proteome</keyword>
<protein>
    <submittedName>
        <fullName evidence="3">Aste57867_24779 protein</fullName>
    </submittedName>
</protein>